<dbReference type="InterPro" id="IPR020615">
    <property type="entry name" value="Thiolase_acyl_enz_int_AS"/>
</dbReference>
<dbReference type="InterPro" id="IPR002155">
    <property type="entry name" value="Thiolase"/>
</dbReference>
<dbReference type="Gene3D" id="3.40.47.10">
    <property type="match status" value="1"/>
</dbReference>
<evidence type="ECO:0000256" key="5">
    <source>
        <dbReference type="ARBA" id="ARBA00023055"/>
    </source>
</evidence>
<gene>
    <name evidence="11" type="ORF">GCM10023094_47480</name>
</gene>
<dbReference type="PIRSF" id="PIRSF000429">
    <property type="entry name" value="Ac-CoA_Ac_transf"/>
    <property type="match status" value="1"/>
</dbReference>
<keyword evidence="6" id="KW-0446">Lipid-binding</keyword>
<dbReference type="RefSeq" id="WP_345351332.1">
    <property type="nucleotide sequence ID" value="NZ_BAABFB010000072.1"/>
</dbReference>
<dbReference type="PROSITE" id="PS00737">
    <property type="entry name" value="THIOLASE_2"/>
    <property type="match status" value="1"/>
</dbReference>
<sequence length="396" mass="41955">MSRRVLVAGVGMIPFTKPGRSDAYFEMGAGAIRAALTDSGLGFETIEQAYAGYVYGDSTSGQRAIYTVGMTGIPIVNVNNNCATGSSALWLARQAVESGAVECALAVGFEQMRPGALLNQWSDRPAPMGRHIEVLDRTYGADRDNPSMAMQYFGAAGQAYIDRYGMDPEIFARVAVKSRTHAANNPYAVFRDPITLDEVMGSKHLYGPVTRLQACPPTCGAGAAIVCSEEFARTHGLTATVAIAAQELTTDQPSVFEDDDMFKIVGSDMTERASKAVYEKAGVDPADIKVVELHDCFTVNEVLCYEALGLVEEGGSEKFVLAGDNTYGGRVVVNPSGGLMSKGHPLGATGLAQCTELVWQLRGTAGDRQVDGATLGLQHNLGLGGAGVVTLYEKVS</sequence>
<dbReference type="InterPro" id="IPR020616">
    <property type="entry name" value="Thiolase_N"/>
</dbReference>
<feature type="domain" description="Thiolase C-terminal" evidence="10">
    <location>
        <begin position="267"/>
        <end position="383"/>
    </location>
</feature>
<dbReference type="EC" id="2.3.1.176" evidence="2"/>
<keyword evidence="7" id="KW-0576">Peroxisome</keyword>
<feature type="domain" description="Thiolase N-terminal" evidence="9">
    <location>
        <begin position="7"/>
        <end position="196"/>
    </location>
</feature>
<evidence type="ECO:0000256" key="4">
    <source>
        <dbReference type="ARBA" id="ARBA00022679"/>
    </source>
</evidence>
<evidence type="ECO:0000256" key="3">
    <source>
        <dbReference type="ARBA" id="ARBA00022448"/>
    </source>
</evidence>
<evidence type="ECO:0000313" key="12">
    <source>
        <dbReference type="Proteomes" id="UP001501183"/>
    </source>
</evidence>
<dbReference type="InterPro" id="IPR020613">
    <property type="entry name" value="Thiolase_CS"/>
</dbReference>
<dbReference type="EMBL" id="BAABFB010000072">
    <property type="protein sequence ID" value="GAA4488146.1"/>
    <property type="molecule type" value="Genomic_DNA"/>
</dbReference>
<evidence type="ECO:0000256" key="8">
    <source>
        <dbReference type="ARBA" id="ARBA00032316"/>
    </source>
</evidence>
<accession>A0ABP8PKU5</accession>
<evidence type="ECO:0000313" key="11">
    <source>
        <dbReference type="EMBL" id="GAA4488146.1"/>
    </source>
</evidence>
<dbReference type="InterPro" id="IPR016039">
    <property type="entry name" value="Thiolase-like"/>
</dbReference>
<name>A0ABP8PKU5_9NOCA</name>
<keyword evidence="5" id="KW-0445">Lipid transport</keyword>
<dbReference type="PROSITE" id="PS00098">
    <property type="entry name" value="THIOLASE_1"/>
    <property type="match status" value="1"/>
</dbReference>
<evidence type="ECO:0000256" key="7">
    <source>
        <dbReference type="ARBA" id="ARBA00023140"/>
    </source>
</evidence>
<dbReference type="PANTHER" id="PTHR42870:SF1">
    <property type="entry name" value="NON-SPECIFIC LIPID-TRANSFER PROTEIN-LIKE 2"/>
    <property type="match status" value="1"/>
</dbReference>
<dbReference type="NCBIfam" id="NF006102">
    <property type="entry name" value="PRK08256.1"/>
    <property type="match status" value="1"/>
</dbReference>
<evidence type="ECO:0000259" key="9">
    <source>
        <dbReference type="Pfam" id="PF00108"/>
    </source>
</evidence>
<dbReference type="Pfam" id="PF22691">
    <property type="entry name" value="Thiolase_C_1"/>
    <property type="match status" value="1"/>
</dbReference>
<dbReference type="Pfam" id="PF00108">
    <property type="entry name" value="Thiolase_N"/>
    <property type="match status" value="1"/>
</dbReference>
<evidence type="ECO:0000256" key="2">
    <source>
        <dbReference type="ARBA" id="ARBA00012352"/>
    </source>
</evidence>
<keyword evidence="4" id="KW-0808">Transferase</keyword>
<protein>
    <recommendedName>
        <fullName evidence="2">propanoyl-CoA C-acyltransferase</fullName>
        <ecNumber evidence="2">2.3.1.176</ecNumber>
    </recommendedName>
    <alternativeName>
        <fullName evidence="8">Propanoyl-CoA C-acyltransferase</fullName>
    </alternativeName>
</protein>
<evidence type="ECO:0000256" key="1">
    <source>
        <dbReference type="ARBA" id="ARBA00004275"/>
    </source>
</evidence>
<dbReference type="CDD" id="cd00829">
    <property type="entry name" value="SCP-x_thiolase"/>
    <property type="match status" value="1"/>
</dbReference>
<dbReference type="Proteomes" id="UP001501183">
    <property type="component" value="Unassembled WGS sequence"/>
</dbReference>
<organism evidence="11 12">
    <name type="scientific">Rhodococcus olei</name>
    <dbReference type="NCBI Taxonomy" id="2161675"/>
    <lineage>
        <taxon>Bacteria</taxon>
        <taxon>Bacillati</taxon>
        <taxon>Actinomycetota</taxon>
        <taxon>Actinomycetes</taxon>
        <taxon>Mycobacteriales</taxon>
        <taxon>Nocardiaceae</taxon>
        <taxon>Rhodococcus</taxon>
    </lineage>
</organism>
<comment type="subcellular location">
    <subcellularLocation>
        <location evidence="1">Peroxisome</location>
    </subcellularLocation>
</comment>
<reference evidence="12" key="1">
    <citation type="journal article" date="2019" name="Int. J. Syst. Evol. Microbiol.">
        <title>The Global Catalogue of Microorganisms (GCM) 10K type strain sequencing project: providing services to taxonomists for standard genome sequencing and annotation.</title>
        <authorList>
            <consortium name="The Broad Institute Genomics Platform"/>
            <consortium name="The Broad Institute Genome Sequencing Center for Infectious Disease"/>
            <person name="Wu L."/>
            <person name="Ma J."/>
        </authorList>
    </citation>
    <scope>NUCLEOTIDE SEQUENCE [LARGE SCALE GENOMIC DNA]</scope>
    <source>
        <strain evidence="12">JCM 32206</strain>
    </source>
</reference>
<keyword evidence="12" id="KW-1185">Reference proteome</keyword>
<proteinExistence type="predicted"/>
<evidence type="ECO:0000259" key="10">
    <source>
        <dbReference type="Pfam" id="PF22691"/>
    </source>
</evidence>
<keyword evidence="3" id="KW-0813">Transport</keyword>
<comment type="caution">
    <text evidence="11">The sequence shown here is derived from an EMBL/GenBank/DDBJ whole genome shotgun (WGS) entry which is preliminary data.</text>
</comment>
<dbReference type="InterPro" id="IPR055140">
    <property type="entry name" value="Thiolase_C_2"/>
</dbReference>
<dbReference type="SUPFAM" id="SSF53901">
    <property type="entry name" value="Thiolase-like"/>
    <property type="match status" value="2"/>
</dbReference>
<evidence type="ECO:0000256" key="6">
    <source>
        <dbReference type="ARBA" id="ARBA00023121"/>
    </source>
</evidence>
<dbReference type="PANTHER" id="PTHR42870">
    <property type="entry name" value="ACETYL-COA C-ACETYLTRANSFERASE"/>
    <property type="match status" value="1"/>
</dbReference>